<organism evidence="18 19">
    <name type="scientific">Alkalibacterium thalassium</name>
    <dbReference type="NCBI Taxonomy" id="426701"/>
    <lineage>
        <taxon>Bacteria</taxon>
        <taxon>Bacillati</taxon>
        <taxon>Bacillota</taxon>
        <taxon>Bacilli</taxon>
        <taxon>Lactobacillales</taxon>
        <taxon>Carnobacteriaceae</taxon>
        <taxon>Alkalibacterium</taxon>
    </lineage>
</organism>
<keyword evidence="13 14" id="KW-0464">Manganese</keyword>
<dbReference type="GO" id="GO:0006298">
    <property type="term" value="P:mismatch repair"/>
    <property type="evidence" value="ECO:0007669"/>
    <property type="project" value="TreeGrafter"/>
</dbReference>
<dbReference type="EC" id="3.1.26.4" evidence="6 14"/>
<dbReference type="InterPro" id="IPR012337">
    <property type="entry name" value="RNaseH-like_sf"/>
</dbReference>
<dbReference type="NCBIfam" id="NF000595">
    <property type="entry name" value="PRK00015.1-3"/>
    <property type="match status" value="1"/>
</dbReference>
<keyword evidence="11 14" id="KW-0255">Endonuclease</keyword>
<evidence type="ECO:0000256" key="1">
    <source>
        <dbReference type="ARBA" id="ARBA00000077"/>
    </source>
</evidence>
<evidence type="ECO:0000256" key="15">
    <source>
        <dbReference type="PROSITE-ProRule" id="PRU01319"/>
    </source>
</evidence>
<proteinExistence type="inferred from homology"/>
<dbReference type="PROSITE" id="PS51975">
    <property type="entry name" value="RNASE_H_2"/>
    <property type="match status" value="1"/>
</dbReference>
<dbReference type="CDD" id="cd07182">
    <property type="entry name" value="RNase_HII_bacteria_HII_like"/>
    <property type="match status" value="1"/>
</dbReference>
<gene>
    <name evidence="14" type="primary">rnhB</name>
    <name evidence="18" type="ORF">SAMN04488098_104519</name>
</gene>
<evidence type="ECO:0000256" key="7">
    <source>
        <dbReference type="ARBA" id="ARBA00019179"/>
    </source>
</evidence>
<evidence type="ECO:0000256" key="8">
    <source>
        <dbReference type="ARBA" id="ARBA00022490"/>
    </source>
</evidence>
<evidence type="ECO:0000256" key="14">
    <source>
        <dbReference type="HAMAP-Rule" id="MF_00052"/>
    </source>
</evidence>
<dbReference type="GO" id="GO:0030145">
    <property type="term" value="F:manganese ion binding"/>
    <property type="evidence" value="ECO:0007669"/>
    <property type="project" value="UniProtKB-UniRule"/>
</dbReference>
<protein>
    <recommendedName>
        <fullName evidence="7 14">Ribonuclease HII</fullName>
        <shortName evidence="14">RNase HII</shortName>
        <ecNumber evidence="6 14">3.1.26.4</ecNumber>
    </recommendedName>
</protein>
<keyword evidence="10 14" id="KW-0479">Metal-binding</keyword>
<evidence type="ECO:0000256" key="3">
    <source>
        <dbReference type="ARBA" id="ARBA00004065"/>
    </source>
</evidence>
<keyword evidence="12 14" id="KW-0378">Hydrolase</keyword>
<comment type="cofactor">
    <cofactor evidence="14 15">
        <name>Mn(2+)</name>
        <dbReference type="ChEBI" id="CHEBI:29035"/>
    </cofactor>
    <cofactor evidence="14 15">
        <name>Mg(2+)</name>
        <dbReference type="ChEBI" id="CHEBI:18420"/>
    </cofactor>
    <text evidence="14 15">Manganese or magnesium. Binds 1 divalent metal ion per monomer in the absence of substrate. May bind a second metal ion after substrate binding.</text>
</comment>
<evidence type="ECO:0000256" key="11">
    <source>
        <dbReference type="ARBA" id="ARBA00022759"/>
    </source>
</evidence>
<feature type="binding site" evidence="14 15">
    <location>
        <position position="177"/>
    </location>
    <ligand>
        <name>a divalent metal cation</name>
        <dbReference type="ChEBI" id="CHEBI:60240"/>
    </ligand>
</feature>
<dbReference type="InterPro" id="IPR001352">
    <property type="entry name" value="RNase_HII/HIII"/>
</dbReference>
<evidence type="ECO:0000313" key="19">
    <source>
        <dbReference type="Proteomes" id="UP000199433"/>
    </source>
</evidence>
<keyword evidence="8 14" id="KW-0963">Cytoplasm</keyword>
<dbReference type="FunFam" id="3.30.420.10:FF:000006">
    <property type="entry name" value="Ribonuclease HII"/>
    <property type="match status" value="1"/>
</dbReference>
<evidence type="ECO:0000256" key="5">
    <source>
        <dbReference type="ARBA" id="ARBA00007383"/>
    </source>
</evidence>
<evidence type="ECO:0000256" key="4">
    <source>
        <dbReference type="ARBA" id="ARBA00004496"/>
    </source>
</evidence>
<evidence type="ECO:0000259" key="17">
    <source>
        <dbReference type="PROSITE" id="PS51975"/>
    </source>
</evidence>
<feature type="binding site" evidence="14 15">
    <location>
        <position position="86"/>
    </location>
    <ligand>
        <name>a divalent metal cation</name>
        <dbReference type="ChEBI" id="CHEBI:60240"/>
    </ligand>
</feature>
<comment type="subcellular location">
    <subcellularLocation>
        <location evidence="4 14">Cytoplasm</location>
    </subcellularLocation>
</comment>
<dbReference type="NCBIfam" id="NF000594">
    <property type="entry name" value="PRK00015.1-1"/>
    <property type="match status" value="1"/>
</dbReference>
<keyword evidence="9 14" id="KW-0540">Nuclease</keyword>
<evidence type="ECO:0000256" key="16">
    <source>
        <dbReference type="RuleBase" id="RU003515"/>
    </source>
</evidence>
<dbReference type="GO" id="GO:0004523">
    <property type="term" value="F:RNA-DNA hybrid ribonuclease activity"/>
    <property type="evidence" value="ECO:0007669"/>
    <property type="project" value="UniProtKB-UniRule"/>
</dbReference>
<dbReference type="HAMAP" id="MF_00052_B">
    <property type="entry name" value="RNase_HII_B"/>
    <property type="match status" value="1"/>
</dbReference>
<dbReference type="GO" id="GO:0043137">
    <property type="term" value="P:DNA replication, removal of RNA primer"/>
    <property type="evidence" value="ECO:0007669"/>
    <property type="project" value="TreeGrafter"/>
</dbReference>
<evidence type="ECO:0000313" key="18">
    <source>
        <dbReference type="EMBL" id="SDK63613.1"/>
    </source>
</evidence>
<feature type="binding site" evidence="14 15">
    <location>
        <position position="85"/>
    </location>
    <ligand>
        <name>a divalent metal cation</name>
        <dbReference type="ChEBI" id="CHEBI:60240"/>
    </ligand>
</feature>
<dbReference type="GO" id="GO:0005737">
    <property type="term" value="C:cytoplasm"/>
    <property type="evidence" value="ECO:0007669"/>
    <property type="project" value="UniProtKB-SubCell"/>
</dbReference>
<evidence type="ECO:0000256" key="10">
    <source>
        <dbReference type="ARBA" id="ARBA00022723"/>
    </source>
</evidence>
<evidence type="ECO:0000256" key="2">
    <source>
        <dbReference type="ARBA" id="ARBA00001946"/>
    </source>
</evidence>
<comment type="cofactor">
    <cofactor evidence="2">
        <name>Mg(2+)</name>
        <dbReference type="ChEBI" id="CHEBI:18420"/>
    </cofactor>
</comment>
<dbReference type="PANTHER" id="PTHR10954:SF18">
    <property type="entry name" value="RIBONUCLEASE HII"/>
    <property type="match status" value="1"/>
</dbReference>
<name>A0A1G9DI87_9LACT</name>
<dbReference type="GO" id="GO:0003723">
    <property type="term" value="F:RNA binding"/>
    <property type="evidence" value="ECO:0007669"/>
    <property type="project" value="UniProtKB-UniRule"/>
</dbReference>
<keyword evidence="19" id="KW-1185">Reference proteome</keyword>
<dbReference type="InterPro" id="IPR024567">
    <property type="entry name" value="RNase_HII/HIII_dom"/>
</dbReference>
<comment type="function">
    <text evidence="3 14 16">Endonuclease that specifically degrades the RNA of RNA-DNA hybrids.</text>
</comment>
<evidence type="ECO:0000256" key="12">
    <source>
        <dbReference type="ARBA" id="ARBA00022801"/>
    </source>
</evidence>
<dbReference type="InterPro" id="IPR036397">
    <property type="entry name" value="RNaseH_sf"/>
</dbReference>
<dbReference type="AlphaFoldDB" id="A0A1G9DI87"/>
<evidence type="ECO:0000256" key="9">
    <source>
        <dbReference type="ARBA" id="ARBA00022722"/>
    </source>
</evidence>
<sequence length="262" mass="29072">MNDHQISKKKQTIKEIKDMLASSRTLSDEALTALEADERAGVKQAVRSWKRQAAKQAELLTQFETMQAFENRAYEQGASYIAGVDEVGRGPLAGPVVSAAVILPPSPELIGINDSKQLSLKEREYWVSKIREQALAISYSVVPAEDIDRLNIYQATRVSMTRAVTDLSIRPDHLLIDAMQLDLPIAQEKIIKGDARSISIAAASIIAKVTRDELMSDYDTIYPGYGFGKNAGYGTKQHLEGLEKYGPTPIHRRSFKPVSTYF</sequence>
<dbReference type="STRING" id="426701.SAMN04488098_104519"/>
<accession>A0A1G9DI87</accession>
<evidence type="ECO:0000256" key="13">
    <source>
        <dbReference type="ARBA" id="ARBA00023211"/>
    </source>
</evidence>
<comment type="similarity">
    <text evidence="5 14 16">Belongs to the RNase HII family.</text>
</comment>
<dbReference type="GO" id="GO:0032299">
    <property type="term" value="C:ribonuclease H2 complex"/>
    <property type="evidence" value="ECO:0007669"/>
    <property type="project" value="TreeGrafter"/>
</dbReference>
<dbReference type="Pfam" id="PF01351">
    <property type="entry name" value="RNase_HII"/>
    <property type="match status" value="1"/>
</dbReference>
<feature type="domain" description="RNase H type-2" evidence="17">
    <location>
        <begin position="79"/>
        <end position="262"/>
    </location>
</feature>
<dbReference type="Gene3D" id="3.30.420.10">
    <property type="entry name" value="Ribonuclease H-like superfamily/Ribonuclease H"/>
    <property type="match status" value="1"/>
</dbReference>
<reference evidence="19" key="1">
    <citation type="submission" date="2016-10" db="EMBL/GenBank/DDBJ databases">
        <authorList>
            <person name="Varghese N."/>
            <person name="Submissions S."/>
        </authorList>
    </citation>
    <scope>NUCLEOTIDE SEQUENCE [LARGE SCALE GENOMIC DNA]</scope>
    <source>
        <strain evidence="19">DSM 19181</strain>
    </source>
</reference>
<comment type="catalytic activity">
    <reaction evidence="1 14 15 16">
        <text>Endonucleolytic cleavage to 5'-phosphomonoester.</text>
        <dbReference type="EC" id="3.1.26.4"/>
    </reaction>
</comment>
<dbReference type="Proteomes" id="UP000199433">
    <property type="component" value="Unassembled WGS sequence"/>
</dbReference>
<evidence type="ECO:0000256" key="6">
    <source>
        <dbReference type="ARBA" id="ARBA00012180"/>
    </source>
</evidence>
<dbReference type="SUPFAM" id="SSF53098">
    <property type="entry name" value="Ribonuclease H-like"/>
    <property type="match status" value="1"/>
</dbReference>
<dbReference type="EMBL" id="FNFK01000045">
    <property type="protein sequence ID" value="SDK63613.1"/>
    <property type="molecule type" value="Genomic_DNA"/>
</dbReference>
<dbReference type="PANTHER" id="PTHR10954">
    <property type="entry name" value="RIBONUCLEASE H2 SUBUNIT A"/>
    <property type="match status" value="1"/>
</dbReference>
<dbReference type="InterPro" id="IPR022898">
    <property type="entry name" value="RNase_HII"/>
</dbReference>